<evidence type="ECO:0000313" key="2">
    <source>
        <dbReference type="Proteomes" id="UP001162992"/>
    </source>
</evidence>
<name>A0ACC2EBJ5_DIPCM</name>
<proteinExistence type="predicted"/>
<organism evidence="1 2">
    <name type="scientific">Diphasiastrum complanatum</name>
    <name type="common">Issler's clubmoss</name>
    <name type="synonym">Lycopodium complanatum</name>
    <dbReference type="NCBI Taxonomy" id="34168"/>
    <lineage>
        <taxon>Eukaryota</taxon>
        <taxon>Viridiplantae</taxon>
        <taxon>Streptophyta</taxon>
        <taxon>Embryophyta</taxon>
        <taxon>Tracheophyta</taxon>
        <taxon>Lycopodiopsida</taxon>
        <taxon>Lycopodiales</taxon>
        <taxon>Lycopodiaceae</taxon>
        <taxon>Lycopodioideae</taxon>
        <taxon>Diphasiastrum</taxon>
    </lineage>
</organism>
<keyword evidence="2" id="KW-1185">Reference proteome</keyword>
<gene>
    <name evidence="1" type="ORF">O6H91_03G128400</name>
</gene>
<reference evidence="2" key="1">
    <citation type="journal article" date="2024" name="Proc. Natl. Acad. Sci. U.S.A.">
        <title>Extraordinary preservation of gene collinearity over three hundred million years revealed in homosporous lycophytes.</title>
        <authorList>
            <person name="Li C."/>
            <person name="Wickell D."/>
            <person name="Kuo L.Y."/>
            <person name="Chen X."/>
            <person name="Nie B."/>
            <person name="Liao X."/>
            <person name="Peng D."/>
            <person name="Ji J."/>
            <person name="Jenkins J."/>
            <person name="Williams M."/>
            <person name="Shu S."/>
            <person name="Plott C."/>
            <person name="Barry K."/>
            <person name="Rajasekar S."/>
            <person name="Grimwood J."/>
            <person name="Han X."/>
            <person name="Sun S."/>
            <person name="Hou Z."/>
            <person name="He W."/>
            <person name="Dai G."/>
            <person name="Sun C."/>
            <person name="Schmutz J."/>
            <person name="Leebens-Mack J.H."/>
            <person name="Li F.W."/>
            <person name="Wang L."/>
        </authorList>
    </citation>
    <scope>NUCLEOTIDE SEQUENCE [LARGE SCALE GENOMIC DNA]</scope>
    <source>
        <strain evidence="2">cv. PW_Plant_1</strain>
    </source>
</reference>
<evidence type="ECO:0000313" key="1">
    <source>
        <dbReference type="EMBL" id="KAJ7563854.1"/>
    </source>
</evidence>
<accession>A0ACC2EBJ5</accession>
<comment type="caution">
    <text evidence="1">The sequence shown here is derived from an EMBL/GenBank/DDBJ whole genome shotgun (WGS) entry which is preliminary data.</text>
</comment>
<sequence length="583" mass="66497">MDYASAAANSEDLCMWEPVAGAPPATQTPLESFLTDLQSAALASFGERDFDPKLYVDLPLRSALSVTRTAFEALPRLCSGKIASDTLKHFIDKFFDVPGSDLLPHVPKDFRSEPEGFLPLVKSQEARVWALKVHALWLQLSRKVAENVQNQPDMHTLLPLPYPVIVPGSRFREVYYWDSYWIISRGLAVSKMYDTAKGIVRNLFSLVQTYGFVPNGARTYYKNRSQPPLLSAMVRVVYENTHDLDFVEEAFPVLLREHSFWQSDLHRVHIMDRKGHKHSLNRYSANWIGPRPESSTIDKQIADRLSKEKRSLLYHDIASAAESGWDFSSRWMQNGHDLSSMRTSSIVPVDLNAFLFQMEMNLSFFASLLKEKEHMKYFRSAAEARRCAIEAILWSERMGQWLDYWLPYSKHSTYSRGHGKFKFHVLDIVNQNVNVFPSNFIPLWCGVLRPGDSRIENIVKAFSSSGLLYSAGVPSSLRQTGQQWDFPNAWAPLQHMIIEGLDWTNSKDAQIIAEVIARRWIWTNYNSFNATGEMQEKLDAQICGKVGYGGEYKPQAGFGWSNGVVLALLQKYGWPEDPTLTCR</sequence>
<dbReference type="EMBL" id="CM055094">
    <property type="protein sequence ID" value="KAJ7563854.1"/>
    <property type="molecule type" value="Genomic_DNA"/>
</dbReference>
<protein>
    <submittedName>
        <fullName evidence="1">Uncharacterized protein</fullName>
    </submittedName>
</protein>
<dbReference type="Proteomes" id="UP001162992">
    <property type="component" value="Chromosome 3"/>
</dbReference>